<evidence type="ECO:0000256" key="1">
    <source>
        <dbReference type="SAM" id="MobiDB-lite"/>
    </source>
</evidence>
<comment type="caution">
    <text evidence="2">The sequence shown here is derived from an EMBL/GenBank/DDBJ whole genome shotgun (WGS) entry which is preliminary data.</text>
</comment>
<evidence type="ECO:0000313" key="2">
    <source>
        <dbReference type="EMBL" id="MCQ8835971.1"/>
    </source>
</evidence>
<gene>
    <name evidence="2" type="ORF">NQU54_44900</name>
</gene>
<name>A0A9X2M6I6_STRMQ</name>
<feature type="region of interest" description="Disordered" evidence="1">
    <location>
        <begin position="98"/>
        <end position="127"/>
    </location>
</feature>
<protein>
    <submittedName>
        <fullName evidence="2">Uncharacterized protein</fullName>
    </submittedName>
</protein>
<dbReference type="Proteomes" id="UP001142400">
    <property type="component" value="Unassembled WGS sequence"/>
</dbReference>
<dbReference type="RefSeq" id="WP_257636060.1">
    <property type="nucleotide sequence ID" value="NZ_JANIIC010000098.1"/>
</dbReference>
<evidence type="ECO:0000313" key="3">
    <source>
        <dbReference type="Proteomes" id="UP001142400"/>
    </source>
</evidence>
<keyword evidence="3" id="KW-1185">Reference proteome</keyword>
<dbReference type="EMBL" id="JANIIC010000098">
    <property type="protein sequence ID" value="MCQ8835971.1"/>
    <property type="molecule type" value="Genomic_DNA"/>
</dbReference>
<proteinExistence type="predicted"/>
<organism evidence="2 3">
    <name type="scientific">Streptomyces malaysiensis subsp. samsunensis</name>
    <dbReference type="NCBI Taxonomy" id="459658"/>
    <lineage>
        <taxon>Bacteria</taxon>
        <taxon>Bacillati</taxon>
        <taxon>Actinomycetota</taxon>
        <taxon>Actinomycetes</taxon>
        <taxon>Kitasatosporales</taxon>
        <taxon>Streptomycetaceae</taxon>
        <taxon>Streptomyces</taxon>
        <taxon>Streptomyces violaceusniger group</taxon>
    </lineage>
</organism>
<reference evidence="2" key="1">
    <citation type="submission" date="2022-06" db="EMBL/GenBank/DDBJ databases">
        <title>WGS of actinobacteria.</title>
        <authorList>
            <person name="Thawai C."/>
        </authorList>
    </citation>
    <scope>NUCLEOTIDE SEQUENCE</scope>
    <source>
        <strain evidence="2">DSM 42010</strain>
    </source>
</reference>
<accession>A0A9X2M6I6</accession>
<dbReference type="AlphaFoldDB" id="A0A9X2M6I6"/>
<feature type="region of interest" description="Disordered" evidence="1">
    <location>
        <begin position="26"/>
        <end position="49"/>
    </location>
</feature>
<sequence>MDEAFTGLKVQLGTAAACRLTGRSRATHYRHLKPRPLVEPKPRPAPPSALSAAERAAVLELSNRPEYAELPPAQVWARELDAGTYWCSPSTRYRILRTAGQSGDRRRQAAHPAKVKPELVTDGPSQV</sequence>